<evidence type="ECO:0000259" key="2">
    <source>
        <dbReference type="Pfam" id="PF00144"/>
    </source>
</evidence>
<keyword evidence="3" id="KW-0378">Hydrolase</keyword>
<organism evidence="3 4">
    <name type="scientific">Streptomyces brasiliscabiei</name>
    <dbReference type="NCBI Taxonomy" id="2736302"/>
    <lineage>
        <taxon>Bacteria</taxon>
        <taxon>Bacillati</taxon>
        <taxon>Actinomycetota</taxon>
        <taxon>Actinomycetes</taxon>
        <taxon>Kitasatosporales</taxon>
        <taxon>Streptomycetaceae</taxon>
        <taxon>Streptomyces</taxon>
    </lineage>
</organism>
<dbReference type="InterPro" id="IPR001466">
    <property type="entry name" value="Beta-lactam-related"/>
</dbReference>
<gene>
    <name evidence="3" type="ORF">WB403_24325</name>
</gene>
<keyword evidence="4" id="KW-1185">Reference proteome</keyword>
<dbReference type="SUPFAM" id="SSF56601">
    <property type="entry name" value="beta-lactamase/transpeptidase-like"/>
    <property type="match status" value="1"/>
</dbReference>
<dbReference type="EMBL" id="JBBAYM010000016">
    <property type="protein sequence ID" value="MEI5612286.1"/>
    <property type="molecule type" value="Genomic_DNA"/>
</dbReference>
<feature type="domain" description="Beta-lactamase-related" evidence="2">
    <location>
        <begin position="69"/>
        <end position="380"/>
    </location>
</feature>
<name>A0ABU8GGH6_9ACTN</name>
<reference evidence="3 4" key="1">
    <citation type="submission" date="2024-03" db="EMBL/GenBank/DDBJ databases">
        <title>First Report of Pectobacterium brasiliscabiei causing potato scab in china.</title>
        <authorList>
            <person name="Handique U."/>
        </authorList>
    </citation>
    <scope>NUCLEOTIDE SEQUENCE [LARGE SCALE GENOMIC DNA]</scope>
    <source>
        <strain evidence="3 4">ZRIMU1503</strain>
    </source>
</reference>
<proteinExistence type="predicted"/>
<sequence>MRTTPSHHRHQRRRRSRRRTALSAALALVLLVAGCAEGADAGTPSARVPKPRHRDGASVADFLRRTLPAGPGVSVVAARGDRLVYCGGFGVADHAAGTPASCRTVYDVMSITKQFTAAAIVKLEVMGRLRVSDPIGRFLGHGRRPVPEDKRGITIEHLLTHTSGLPEGLGDDYDPVSREELVRGALSSKPLSAPGEEFHYSNTGYSLLAVIVEEASGQPYERFLARHLFAPAGMDRTGYVLPRRPRHLVAVEYDGEGRARGRPFDHPWAADGPYWNLRGNGGMLSTAQDMFRWHRALLGDRILPARAREKLFRAHVREPESGNAYGYGWSVRDTPDGPLAWHDGGNDWSLGLLARYLDDGVFVFWISNHAHREGKWNLEEQAQELTLGVADRVRG</sequence>
<dbReference type="EC" id="3.1.1.103" evidence="3"/>
<dbReference type="Proteomes" id="UP001365781">
    <property type="component" value="Unassembled WGS sequence"/>
</dbReference>
<dbReference type="InterPro" id="IPR012338">
    <property type="entry name" value="Beta-lactam/transpept-like"/>
</dbReference>
<comment type="caution">
    <text evidence="3">The sequence shown here is derived from an EMBL/GenBank/DDBJ whole genome shotgun (WGS) entry which is preliminary data.</text>
</comment>
<evidence type="ECO:0000313" key="4">
    <source>
        <dbReference type="Proteomes" id="UP001365781"/>
    </source>
</evidence>
<feature type="chain" id="PRO_5047377719" evidence="1">
    <location>
        <begin position="42"/>
        <end position="395"/>
    </location>
</feature>
<dbReference type="Pfam" id="PF00144">
    <property type="entry name" value="Beta-lactamase"/>
    <property type="match status" value="1"/>
</dbReference>
<accession>A0ABU8GGH6</accession>
<dbReference type="RefSeq" id="WP_336542732.1">
    <property type="nucleotide sequence ID" value="NZ_JBBAYL010000007.1"/>
</dbReference>
<dbReference type="PANTHER" id="PTHR46825">
    <property type="entry name" value="D-ALANYL-D-ALANINE-CARBOXYPEPTIDASE/ENDOPEPTIDASE AMPH"/>
    <property type="match status" value="1"/>
</dbReference>
<dbReference type="GO" id="GO:0016787">
    <property type="term" value="F:hydrolase activity"/>
    <property type="evidence" value="ECO:0007669"/>
    <property type="project" value="UniProtKB-KW"/>
</dbReference>
<feature type="signal peptide" evidence="1">
    <location>
        <begin position="1"/>
        <end position="41"/>
    </location>
</feature>
<protein>
    <submittedName>
        <fullName evidence="3">Serine hydrolase domain-containing protein</fullName>
        <ecNumber evidence="3">3.1.1.103</ecNumber>
    </submittedName>
</protein>
<evidence type="ECO:0000256" key="1">
    <source>
        <dbReference type="SAM" id="SignalP"/>
    </source>
</evidence>
<dbReference type="Gene3D" id="3.40.710.10">
    <property type="entry name" value="DD-peptidase/beta-lactamase superfamily"/>
    <property type="match status" value="1"/>
</dbReference>
<evidence type="ECO:0000313" key="3">
    <source>
        <dbReference type="EMBL" id="MEI5612286.1"/>
    </source>
</evidence>
<keyword evidence="1" id="KW-0732">Signal</keyword>
<dbReference type="InterPro" id="IPR050491">
    <property type="entry name" value="AmpC-like"/>
</dbReference>
<dbReference type="PROSITE" id="PS51257">
    <property type="entry name" value="PROKAR_LIPOPROTEIN"/>
    <property type="match status" value="1"/>
</dbReference>
<dbReference type="PANTHER" id="PTHR46825:SF9">
    <property type="entry name" value="BETA-LACTAMASE-RELATED DOMAIN-CONTAINING PROTEIN"/>
    <property type="match status" value="1"/>
</dbReference>